<evidence type="ECO:0000313" key="1">
    <source>
        <dbReference type="EMBL" id="AWI50065.1"/>
    </source>
</evidence>
<dbReference type="KEGG" id="apor:DDU33_00475"/>
<dbReference type="EMBL" id="CP029206">
    <property type="protein sequence ID" value="AWI50065.1"/>
    <property type="molecule type" value="Genomic_DNA"/>
</dbReference>
<reference evidence="2" key="1">
    <citation type="submission" date="2018-05" db="EMBL/GenBank/DDBJ databases">
        <title>Complete genome sequence of Actinobacillus porcitonsillarum reference strain 9953L55 (CCUG 46996).</title>
        <authorList>
            <person name="Dona V."/>
            <person name="Perreten V."/>
        </authorList>
    </citation>
    <scope>NUCLEOTIDE SEQUENCE [LARGE SCALE GENOMIC DNA]</scope>
    <source>
        <strain evidence="2">9953L55</strain>
    </source>
</reference>
<proteinExistence type="predicted"/>
<gene>
    <name evidence="1" type="ORF">DDU33_00475</name>
</gene>
<evidence type="ECO:0000313" key="2">
    <source>
        <dbReference type="Proteomes" id="UP000244920"/>
    </source>
</evidence>
<protein>
    <submittedName>
        <fullName evidence="1">Uncharacterized protein</fullName>
    </submittedName>
</protein>
<dbReference type="Proteomes" id="UP000244920">
    <property type="component" value="Chromosome"/>
</dbReference>
<dbReference type="AlphaFoldDB" id="A0A2U8FGJ2"/>
<keyword evidence="2" id="KW-1185">Reference proteome</keyword>
<organism evidence="1 2">
    <name type="scientific">Actinobacillus porcitonsillarum</name>
    <dbReference type="NCBI Taxonomy" id="189834"/>
    <lineage>
        <taxon>Bacteria</taxon>
        <taxon>Pseudomonadati</taxon>
        <taxon>Pseudomonadota</taxon>
        <taxon>Gammaproteobacteria</taxon>
        <taxon>Pasteurellales</taxon>
        <taxon>Pasteurellaceae</taxon>
        <taxon>Actinobacillus</taxon>
    </lineage>
</organism>
<accession>A0A2U8FGJ2</accession>
<name>A0A2U8FGJ2_9PAST</name>
<sequence length="81" mass="9756">MIDFFIVFIICSLIFIYENVYCEKAYFLLNLSRLLVSDRTDKIWKGSLKTDILFRIDGLLIRKFLKRSDFEKNFCQNLKAF</sequence>